<evidence type="ECO:0000313" key="3">
    <source>
        <dbReference type="Proteomes" id="UP000005446"/>
    </source>
</evidence>
<comment type="caution">
    <text evidence="2">The sequence shown here is derived from an EMBL/GenBank/DDBJ whole genome shotgun (WGS) entry which is preliminary data.</text>
</comment>
<evidence type="ECO:0000313" key="2">
    <source>
        <dbReference type="EMBL" id="EHL03261.1"/>
    </source>
</evidence>
<dbReference type="AlphaFoldDB" id="H0EDM1"/>
<accession>H0EDM1</accession>
<sequence length="174" mass="19440">MAEFSDETMSLNPSEDDFTPQTPKQRKSSPNKVVKRSQATTPSPGRVLKNSPMPKCKSEIQAYDQILLDARAANPPIPWKDIAIMYEKAGGITTGMTNLKNHRFAALKEVATEASAEDIEIMVAAQAVVDAEWEKEKWARIAVKIREMNEPDWDPKFVKKTAMNRRKGVPQGLA</sequence>
<evidence type="ECO:0000256" key="1">
    <source>
        <dbReference type="SAM" id="MobiDB-lite"/>
    </source>
</evidence>
<dbReference type="Proteomes" id="UP000005446">
    <property type="component" value="Unassembled WGS sequence"/>
</dbReference>
<organism evidence="2 3">
    <name type="scientific">Glarea lozoyensis (strain ATCC 74030 / MF5533)</name>
    <dbReference type="NCBI Taxonomy" id="1104152"/>
    <lineage>
        <taxon>Eukaryota</taxon>
        <taxon>Fungi</taxon>
        <taxon>Dikarya</taxon>
        <taxon>Ascomycota</taxon>
        <taxon>Pezizomycotina</taxon>
        <taxon>Leotiomycetes</taxon>
        <taxon>Helotiales</taxon>
        <taxon>Helotiaceae</taxon>
        <taxon>Glarea</taxon>
    </lineage>
</organism>
<dbReference type="HOGENOM" id="CLU_103427_0_0_1"/>
<gene>
    <name evidence="2" type="ORF">M7I_0476</name>
</gene>
<dbReference type="InParanoid" id="H0EDM1"/>
<dbReference type="OrthoDB" id="10274355at2759"/>
<protein>
    <submittedName>
        <fullName evidence="2">Uncharacterized protein</fullName>
    </submittedName>
</protein>
<feature type="region of interest" description="Disordered" evidence="1">
    <location>
        <begin position="1"/>
        <end position="54"/>
    </location>
</feature>
<name>H0EDM1_GLAL7</name>
<keyword evidence="3" id="KW-1185">Reference proteome</keyword>
<feature type="compositionally biased region" description="Basic residues" evidence="1">
    <location>
        <begin position="24"/>
        <end position="35"/>
    </location>
</feature>
<feature type="compositionally biased region" description="Polar residues" evidence="1">
    <location>
        <begin position="7"/>
        <end position="23"/>
    </location>
</feature>
<reference evidence="2 3" key="1">
    <citation type="journal article" date="2012" name="Eukaryot. Cell">
        <title>Genome sequence of the fungus Glarea lozoyensis: the first genome sequence of a species from the Helotiaceae family.</title>
        <authorList>
            <person name="Youssar L."/>
            <person name="Gruening B.A."/>
            <person name="Erxleben A."/>
            <person name="Guenther S."/>
            <person name="Huettel W."/>
        </authorList>
    </citation>
    <scope>NUCLEOTIDE SEQUENCE [LARGE SCALE GENOMIC DNA]</scope>
    <source>
        <strain evidence="3">ATCC 74030 / MF5533</strain>
    </source>
</reference>
<proteinExistence type="predicted"/>
<dbReference type="EMBL" id="AGUE01000010">
    <property type="protein sequence ID" value="EHL03261.1"/>
    <property type="molecule type" value="Genomic_DNA"/>
</dbReference>